<dbReference type="Proteomes" id="UP000824890">
    <property type="component" value="Unassembled WGS sequence"/>
</dbReference>
<name>A0ABQ8D6R8_BRANA</name>
<dbReference type="EMBL" id="JAGKQM010000005">
    <property type="protein sequence ID" value="KAH0925063.1"/>
    <property type="molecule type" value="Genomic_DNA"/>
</dbReference>
<accession>A0ABQ8D6R8</accession>
<proteinExistence type="predicted"/>
<evidence type="ECO:0000313" key="2">
    <source>
        <dbReference type="EMBL" id="KAH0925063.1"/>
    </source>
</evidence>
<comment type="caution">
    <text evidence="2">The sequence shown here is derived from an EMBL/GenBank/DDBJ whole genome shotgun (WGS) entry which is preliminary data.</text>
</comment>
<protein>
    <recommendedName>
        <fullName evidence="1">ACT domain-containing protein</fullName>
    </recommendedName>
</protein>
<keyword evidence="3" id="KW-1185">Reference proteome</keyword>
<feature type="domain" description="ACT" evidence="1">
    <location>
        <begin position="52"/>
        <end position="97"/>
    </location>
</feature>
<gene>
    <name evidence="2" type="ORF">HID58_017319</name>
</gene>
<sequence length="102" mass="12078">MWKYLDDMRCLNKFGVNYQLRRADTKKEISKSSIYLKICGPSYKLHKYSFLRVFYDVTLTLKSLGICTLSADEIGRHSTLDRHWEVYRFLLDESREFPLASG</sequence>
<dbReference type="Pfam" id="PF24926">
    <property type="entry name" value="ACT_ACR9_C"/>
    <property type="match status" value="1"/>
</dbReference>
<evidence type="ECO:0000313" key="3">
    <source>
        <dbReference type="Proteomes" id="UP000824890"/>
    </source>
</evidence>
<organism evidence="2 3">
    <name type="scientific">Brassica napus</name>
    <name type="common">Rape</name>
    <dbReference type="NCBI Taxonomy" id="3708"/>
    <lineage>
        <taxon>Eukaryota</taxon>
        <taxon>Viridiplantae</taxon>
        <taxon>Streptophyta</taxon>
        <taxon>Embryophyta</taxon>
        <taxon>Tracheophyta</taxon>
        <taxon>Spermatophyta</taxon>
        <taxon>Magnoliopsida</taxon>
        <taxon>eudicotyledons</taxon>
        <taxon>Gunneridae</taxon>
        <taxon>Pentapetalae</taxon>
        <taxon>rosids</taxon>
        <taxon>malvids</taxon>
        <taxon>Brassicales</taxon>
        <taxon>Brassicaceae</taxon>
        <taxon>Brassiceae</taxon>
        <taxon>Brassica</taxon>
    </lineage>
</organism>
<dbReference type="InterPro" id="IPR056805">
    <property type="entry name" value="ACT_ACR9/10_C"/>
</dbReference>
<reference evidence="2 3" key="1">
    <citation type="submission" date="2021-05" db="EMBL/GenBank/DDBJ databases">
        <title>Genome Assembly of Synthetic Allotetraploid Brassica napus Reveals Homoeologous Exchanges between Subgenomes.</title>
        <authorList>
            <person name="Davis J.T."/>
        </authorList>
    </citation>
    <scope>NUCLEOTIDE SEQUENCE [LARGE SCALE GENOMIC DNA]</scope>
    <source>
        <strain evidence="3">cv. Da-Ae</strain>
        <tissue evidence="2">Seedling</tissue>
    </source>
</reference>
<evidence type="ECO:0000259" key="1">
    <source>
        <dbReference type="Pfam" id="PF24926"/>
    </source>
</evidence>